<organism evidence="3 4">
    <name type="scientific">Lysobacter enzymogenes</name>
    <dbReference type="NCBI Taxonomy" id="69"/>
    <lineage>
        <taxon>Bacteria</taxon>
        <taxon>Pseudomonadati</taxon>
        <taxon>Pseudomonadota</taxon>
        <taxon>Gammaproteobacteria</taxon>
        <taxon>Lysobacterales</taxon>
        <taxon>Lysobacteraceae</taxon>
        <taxon>Lysobacter</taxon>
    </lineage>
</organism>
<dbReference type="Proteomes" id="UP000218824">
    <property type="component" value="Chromosome"/>
</dbReference>
<gene>
    <name evidence="3" type="ORF">LEN_2397</name>
</gene>
<evidence type="ECO:0000313" key="4">
    <source>
        <dbReference type="Proteomes" id="UP000218824"/>
    </source>
</evidence>
<feature type="domain" description="FAD dependent oxidoreductase" evidence="2">
    <location>
        <begin position="5"/>
        <end position="375"/>
    </location>
</feature>
<evidence type="ECO:0000259" key="2">
    <source>
        <dbReference type="Pfam" id="PF01266"/>
    </source>
</evidence>
<dbReference type="InterPro" id="IPR036188">
    <property type="entry name" value="FAD/NAD-bd_sf"/>
</dbReference>
<dbReference type="Gene3D" id="3.50.50.60">
    <property type="entry name" value="FAD/NAD(P)-binding domain"/>
    <property type="match status" value="1"/>
</dbReference>
<dbReference type="Pfam" id="PF01266">
    <property type="entry name" value="DAO"/>
    <property type="match status" value="1"/>
</dbReference>
<dbReference type="KEGG" id="lem:LEN_2397"/>
<dbReference type="PANTHER" id="PTHR13847">
    <property type="entry name" value="SARCOSINE DEHYDROGENASE-RELATED"/>
    <property type="match status" value="1"/>
</dbReference>
<reference evidence="3 4" key="1">
    <citation type="journal article" date="2017" name="DNA Res.">
        <title>Complete genome sequence and expression profile of the commercial lytic enzyme producer Lysobacter enzymogenes M497-1.</title>
        <authorList>
            <person name="Takami H."/>
            <person name="Toyoda A."/>
            <person name="Uchiyama I."/>
            <person name="Itoh T."/>
            <person name="Takaki Y."/>
            <person name="Arai W."/>
            <person name="Nishi S."/>
            <person name="Kawai M."/>
            <person name="Shinya K."/>
            <person name="Ikeda H."/>
        </authorList>
    </citation>
    <scope>NUCLEOTIDE SEQUENCE [LARGE SCALE GENOMIC DNA]</scope>
    <source>
        <strain evidence="3 4">M497-1</strain>
    </source>
</reference>
<keyword evidence="1" id="KW-0560">Oxidoreductase</keyword>
<evidence type="ECO:0000256" key="1">
    <source>
        <dbReference type="ARBA" id="ARBA00023002"/>
    </source>
</evidence>
<dbReference type="GeneID" id="83064256"/>
<proteinExistence type="predicted"/>
<dbReference type="SUPFAM" id="SSF51905">
    <property type="entry name" value="FAD/NAD(P)-binding domain"/>
    <property type="match status" value="1"/>
</dbReference>
<dbReference type="RefSeq" id="WP_096378083.1">
    <property type="nucleotide sequence ID" value="NZ_AP014940.1"/>
</dbReference>
<dbReference type="AlphaFoldDB" id="A0AAU9AQN1"/>
<protein>
    <submittedName>
        <fullName evidence="3">FAD dependent oxidoreductase</fullName>
    </submittedName>
</protein>
<dbReference type="EMBL" id="AP014940">
    <property type="protein sequence ID" value="BAV97884.1"/>
    <property type="molecule type" value="Genomic_DNA"/>
</dbReference>
<dbReference type="InterPro" id="IPR006076">
    <property type="entry name" value="FAD-dep_OxRdtase"/>
</dbReference>
<evidence type="ECO:0000313" key="3">
    <source>
        <dbReference type="EMBL" id="BAV97884.1"/>
    </source>
</evidence>
<dbReference type="GO" id="GO:0016491">
    <property type="term" value="F:oxidoreductase activity"/>
    <property type="evidence" value="ECO:0007669"/>
    <property type="project" value="UniProtKB-KW"/>
</dbReference>
<dbReference type="Gene3D" id="3.30.9.10">
    <property type="entry name" value="D-Amino Acid Oxidase, subunit A, domain 2"/>
    <property type="match status" value="1"/>
</dbReference>
<dbReference type="PANTHER" id="PTHR13847:SF289">
    <property type="entry name" value="GLYCINE OXIDASE"/>
    <property type="match status" value="1"/>
</dbReference>
<accession>A0AAU9AQN1</accession>
<name>A0AAU9AQN1_LYSEN</name>
<dbReference type="GO" id="GO:0005737">
    <property type="term" value="C:cytoplasm"/>
    <property type="evidence" value="ECO:0007669"/>
    <property type="project" value="TreeGrafter"/>
</dbReference>
<sequence>MTNFDVVVVGNGVLGMATAHALQLRSPQLRVAVVGPQARNGAASAAAGAMMGCYGEVTAQLLRTEAGRAKLAKGLHAARCWPDWLGSINEALPEAERVSIRPGTVVFSNSKSGTIEDENYAAILQALQENDEAYETLDPNRIDGLNPADDCRPSRALYLPNEGSIDAARLLQALTSLIERSPQLTLIDATATGLELGNGRIDGVRLADGRRLSAPRMVLAAGVWTQTLLDSLPELARRIPRLFCGGGTSLLLDTGPREQAHVLRTPNRAFACGLHAVPRGGGRLYVGATNTLFAQPMLRTSPADMFFLLECALDQLDQDLCAAQLVGWQAGNRPVAVDTCPLIGPTSVEGLWLLAGTYRDGLFLSPLLAQHIADRVCGGDGLFAETFAPERRPIRLYTPQSARAEALKHYVAMGAEHSIRLPRVGWHQAFPRFYEQMLDGLYDELGEDEYVLAPELLAIVAADRKRMVPFFRDYFAQVRQAWA</sequence>